<protein>
    <submittedName>
        <fullName evidence="2">Uncharacterized protein</fullName>
    </submittedName>
</protein>
<feature type="transmembrane region" description="Helical" evidence="1">
    <location>
        <begin position="16"/>
        <end position="36"/>
    </location>
</feature>
<comment type="caution">
    <text evidence="2">The sequence shown here is derived from an EMBL/GenBank/DDBJ whole genome shotgun (WGS) entry which is preliminary data.</text>
</comment>
<organism evidence="2 3">
    <name type="scientific">Nocardioides dubius</name>
    <dbReference type="NCBI Taxonomy" id="317019"/>
    <lineage>
        <taxon>Bacteria</taxon>
        <taxon>Bacillati</taxon>
        <taxon>Actinomycetota</taxon>
        <taxon>Actinomycetes</taxon>
        <taxon>Propionibacteriales</taxon>
        <taxon>Nocardioidaceae</taxon>
        <taxon>Nocardioides</taxon>
    </lineage>
</organism>
<reference evidence="2 3" key="1">
    <citation type="journal article" date="2019" name="Int. J. Syst. Evol. Microbiol.">
        <title>The Global Catalogue of Microorganisms (GCM) 10K type strain sequencing project: providing services to taxonomists for standard genome sequencing and annotation.</title>
        <authorList>
            <consortium name="The Broad Institute Genomics Platform"/>
            <consortium name="The Broad Institute Genome Sequencing Center for Infectious Disease"/>
            <person name="Wu L."/>
            <person name="Ma J."/>
        </authorList>
    </citation>
    <scope>NUCLEOTIDE SEQUENCE [LARGE SCALE GENOMIC DNA]</scope>
    <source>
        <strain evidence="2 3">JCM 13008</strain>
    </source>
</reference>
<keyword evidence="1" id="KW-0812">Transmembrane</keyword>
<keyword evidence="1" id="KW-0472">Membrane</keyword>
<accession>A0ABN1TQI1</accession>
<evidence type="ECO:0000313" key="2">
    <source>
        <dbReference type="EMBL" id="GAA1098043.1"/>
    </source>
</evidence>
<sequence length="187" mass="20458">MPSAQGPQNRRGRTTILLTGVALVLVVAGAVTWRWWTHPRAFSDLGDSFASQPLPLADAALSTTVILPRVDGSSEEITLDDLDVTFSSNTAEAEATFWVCHMATGEEPILAVEQPDASCSDIEAFKSPMRFEYGSAPDSDYLFVTITPTKQGVAHLESVDVEYRRSGGHLYQRGTQAIRVDRMITVR</sequence>
<evidence type="ECO:0000256" key="1">
    <source>
        <dbReference type="SAM" id="Phobius"/>
    </source>
</evidence>
<name>A0ABN1TQI1_9ACTN</name>
<keyword evidence="1" id="KW-1133">Transmembrane helix</keyword>
<keyword evidence="3" id="KW-1185">Reference proteome</keyword>
<dbReference type="Proteomes" id="UP001501581">
    <property type="component" value="Unassembled WGS sequence"/>
</dbReference>
<gene>
    <name evidence="2" type="ORF">GCM10009668_14260</name>
</gene>
<dbReference type="EMBL" id="BAAALG010000005">
    <property type="protein sequence ID" value="GAA1098043.1"/>
    <property type="molecule type" value="Genomic_DNA"/>
</dbReference>
<evidence type="ECO:0000313" key="3">
    <source>
        <dbReference type="Proteomes" id="UP001501581"/>
    </source>
</evidence>
<proteinExistence type="predicted"/>